<feature type="transmembrane region" description="Helical" evidence="7">
    <location>
        <begin position="239"/>
        <end position="260"/>
    </location>
</feature>
<keyword evidence="2 7" id="KW-0813">Transport</keyword>
<reference evidence="9 10" key="1">
    <citation type="journal article" date="2018" name="Sci. Rep.">
        <title>Rhizobium tumorigenes sp. nov., a novel plant tumorigenic bacterium isolated from cane gall tumors on thornless blackberry.</title>
        <authorList>
            <person name="Kuzmanovi N."/>
            <person name="Smalla K."/>
            <person name="Gronow S."/>
            <person name="PuBawska J."/>
        </authorList>
    </citation>
    <scope>NUCLEOTIDE SEQUENCE [LARGE SCALE GENOMIC DNA]</scope>
    <source>
        <strain evidence="9 10">CCBAU 85046</strain>
    </source>
</reference>
<evidence type="ECO:0000256" key="4">
    <source>
        <dbReference type="ARBA" id="ARBA00022692"/>
    </source>
</evidence>
<feature type="transmembrane region" description="Helical" evidence="7">
    <location>
        <begin position="138"/>
        <end position="159"/>
    </location>
</feature>
<sequence length="274" mass="30172">MKSTYGKIAAHMTLAIGALFILLPFLWMTLTIFRSPTEIFDNPLQMKLSLSTGIQNVSTAFTSVPMLRFMLNGVIVVIGILAVQISTSLLCGYALAKMEFRGKSLLLTAVILSLCIPVQVPALPIYLGLAKLHLLGGYFSLMFPWFLSAFAIFLFRQFFKSFPDEILSAARLEGFTEFEILIKLIVPSAMPAIAAFSVFSITAHWNDLYWPLIVINSPDYMTPPLGMMFFRDAETGTNYGALMAGAAIVTAPLLLLFLSAQRQFVQGVTMSGVK</sequence>
<keyword evidence="3" id="KW-1003">Cell membrane</keyword>
<comment type="caution">
    <text evidence="9">The sequence shown here is derived from an EMBL/GenBank/DDBJ whole genome shotgun (WGS) entry which is preliminary data.</text>
</comment>
<feature type="transmembrane region" description="Helical" evidence="7">
    <location>
        <begin position="12"/>
        <end position="33"/>
    </location>
</feature>
<feature type="transmembrane region" description="Helical" evidence="7">
    <location>
        <begin position="69"/>
        <end position="93"/>
    </location>
</feature>
<evidence type="ECO:0000256" key="6">
    <source>
        <dbReference type="ARBA" id="ARBA00023136"/>
    </source>
</evidence>
<dbReference type="InterPro" id="IPR035906">
    <property type="entry name" value="MetI-like_sf"/>
</dbReference>
<keyword evidence="5 7" id="KW-1133">Transmembrane helix</keyword>
<accession>A0A2W4CJR4</accession>
<organism evidence="9 10">
    <name type="scientific">Rhizobium tubonense</name>
    <dbReference type="NCBI Taxonomy" id="484088"/>
    <lineage>
        <taxon>Bacteria</taxon>
        <taxon>Pseudomonadati</taxon>
        <taxon>Pseudomonadota</taxon>
        <taxon>Alphaproteobacteria</taxon>
        <taxon>Hyphomicrobiales</taxon>
        <taxon>Rhizobiaceae</taxon>
        <taxon>Rhizobium/Agrobacterium group</taxon>
        <taxon>Rhizobium</taxon>
    </lineage>
</organism>
<dbReference type="Gene3D" id="1.10.3720.10">
    <property type="entry name" value="MetI-like"/>
    <property type="match status" value="1"/>
</dbReference>
<keyword evidence="4 7" id="KW-0812">Transmembrane</keyword>
<evidence type="ECO:0000256" key="7">
    <source>
        <dbReference type="RuleBase" id="RU363032"/>
    </source>
</evidence>
<dbReference type="PANTHER" id="PTHR43744">
    <property type="entry name" value="ABC TRANSPORTER PERMEASE PROTEIN MG189-RELATED-RELATED"/>
    <property type="match status" value="1"/>
</dbReference>
<dbReference type="RefSeq" id="WP_111161412.1">
    <property type="nucleotide sequence ID" value="NZ_PCDP01000036.1"/>
</dbReference>
<comment type="subcellular location">
    <subcellularLocation>
        <location evidence="1 7">Cell membrane</location>
        <topology evidence="1 7">Multi-pass membrane protein</topology>
    </subcellularLocation>
</comment>
<evidence type="ECO:0000256" key="3">
    <source>
        <dbReference type="ARBA" id="ARBA00022475"/>
    </source>
</evidence>
<keyword evidence="10" id="KW-1185">Reference proteome</keyword>
<evidence type="ECO:0000313" key="10">
    <source>
        <dbReference type="Proteomes" id="UP000248925"/>
    </source>
</evidence>
<dbReference type="GO" id="GO:0055085">
    <property type="term" value="P:transmembrane transport"/>
    <property type="evidence" value="ECO:0007669"/>
    <property type="project" value="InterPro"/>
</dbReference>
<evidence type="ECO:0000256" key="5">
    <source>
        <dbReference type="ARBA" id="ARBA00022989"/>
    </source>
</evidence>
<dbReference type="EMBL" id="PCDP01000036">
    <property type="protein sequence ID" value="PZM13217.1"/>
    <property type="molecule type" value="Genomic_DNA"/>
</dbReference>
<evidence type="ECO:0000259" key="8">
    <source>
        <dbReference type="PROSITE" id="PS50928"/>
    </source>
</evidence>
<dbReference type="OrthoDB" id="9815445at2"/>
<dbReference type="SUPFAM" id="SSF161098">
    <property type="entry name" value="MetI-like"/>
    <property type="match status" value="1"/>
</dbReference>
<feature type="transmembrane region" description="Helical" evidence="7">
    <location>
        <begin position="180"/>
        <end position="201"/>
    </location>
</feature>
<comment type="similarity">
    <text evidence="7">Belongs to the binding-protein-dependent transport system permease family.</text>
</comment>
<dbReference type="PROSITE" id="PS50928">
    <property type="entry name" value="ABC_TM1"/>
    <property type="match status" value="1"/>
</dbReference>
<name>A0A2W4CJR4_9HYPH</name>
<protein>
    <submittedName>
        <fullName evidence="9">Sugar ABC transporter permease</fullName>
    </submittedName>
</protein>
<feature type="transmembrane region" description="Helical" evidence="7">
    <location>
        <begin position="105"/>
        <end position="126"/>
    </location>
</feature>
<feature type="domain" description="ABC transmembrane type-1" evidence="8">
    <location>
        <begin position="70"/>
        <end position="260"/>
    </location>
</feature>
<proteinExistence type="inferred from homology"/>
<dbReference type="GO" id="GO:0005886">
    <property type="term" value="C:plasma membrane"/>
    <property type="evidence" value="ECO:0007669"/>
    <property type="project" value="UniProtKB-SubCell"/>
</dbReference>
<evidence type="ECO:0000313" key="9">
    <source>
        <dbReference type="EMBL" id="PZM13217.1"/>
    </source>
</evidence>
<evidence type="ECO:0000256" key="2">
    <source>
        <dbReference type="ARBA" id="ARBA00022448"/>
    </source>
</evidence>
<dbReference type="PANTHER" id="PTHR43744:SF12">
    <property type="entry name" value="ABC TRANSPORTER PERMEASE PROTEIN MG189-RELATED"/>
    <property type="match status" value="1"/>
</dbReference>
<gene>
    <name evidence="9" type="ORF">CPY51_15820</name>
</gene>
<dbReference type="InterPro" id="IPR000515">
    <property type="entry name" value="MetI-like"/>
</dbReference>
<dbReference type="Proteomes" id="UP000248925">
    <property type="component" value="Unassembled WGS sequence"/>
</dbReference>
<dbReference type="Pfam" id="PF00528">
    <property type="entry name" value="BPD_transp_1"/>
    <property type="match status" value="1"/>
</dbReference>
<keyword evidence="6 7" id="KW-0472">Membrane</keyword>
<evidence type="ECO:0000256" key="1">
    <source>
        <dbReference type="ARBA" id="ARBA00004651"/>
    </source>
</evidence>
<dbReference type="AlphaFoldDB" id="A0A2W4CJR4"/>
<dbReference type="CDD" id="cd06261">
    <property type="entry name" value="TM_PBP2"/>
    <property type="match status" value="1"/>
</dbReference>